<name>A0A371H5D4_MUCPR</name>
<reference evidence="1" key="1">
    <citation type="submission" date="2018-05" db="EMBL/GenBank/DDBJ databases">
        <title>Draft genome of Mucuna pruriens seed.</title>
        <authorList>
            <person name="Nnadi N.E."/>
            <person name="Vos R."/>
            <person name="Hasami M.H."/>
            <person name="Devisetty U.K."/>
            <person name="Aguiy J.C."/>
        </authorList>
    </citation>
    <scope>NUCLEOTIDE SEQUENCE [LARGE SCALE GENOMIC DNA]</scope>
    <source>
        <strain evidence="1">JCA_2017</strain>
    </source>
</reference>
<keyword evidence="2" id="KW-1185">Reference proteome</keyword>
<accession>A0A371H5D4</accession>
<sequence length="159" mass="18496">MITGKQKQIGHLREHFVSGGLTNQFEDDNGRKEESRLEDYIFPCLDRIVLDIPLVHLIQNQTNNVVSNHLYENKNNLTKGGEDSQNPLEELKRLMSLEDKVLHLYQEGTTMHPNIRTNLIRLLIECVHVFAWSYQDMPSLDNDIVEHKIPLKPNYPPIK</sequence>
<dbReference type="OrthoDB" id="1928766at2759"/>
<evidence type="ECO:0000313" key="2">
    <source>
        <dbReference type="Proteomes" id="UP000257109"/>
    </source>
</evidence>
<gene>
    <name evidence="1" type="ORF">CR513_19150</name>
</gene>
<proteinExistence type="predicted"/>
<evidence type="ECO:0000313" key="1">
    <source>
        <dbReference type="EMBL" id="RDX97995.1"/>
    </source>
</evidence>
<dbReference type="EMBL" id="QJKJ01003533">
    <property type="protein sequence ID" value="RDX97995.1"/>
    <property type="molecule type" value="Genomic_DNA"/>
</dbReference>
<dbReference type="Proteomes" id="UP000257109">
    <property type="component" value="Unassembled WGS sequence"/>
</dbReference>
<protein>
    <submittedName>
        <fullName evidence="1">Uncharacterized protein</fullName>
    </submittedName>
</protein>
<comment type="caution">
    <text evidence="1">The sequence shown here is derived from an EMBL/GenBank/DDBJ whole genome shotgun (WGS) entry which is preliminary data.</text>
</comment>
<organism evidence="1 2">
    <name type="scientific">Mucuna pruriens</name>
    <name type="common">Velvet bean</name>
    <name type="synonym">Dolichos pruriens</name>
    <dbReference type="NCBI Taxonomy" id="157652"/>
    <lineage>
        <taxon>Eukaryota</taxon>
        <taxon>Viridiplantae</taxon>
        <taxon>Streptophyta</taxon>
        <taxon>Embryophyta</taxon>
        <taxon>Tracheophyta</taxon>
        <taxon>Spermatophyta</taxon>
        <taxon>Magnoliopsida</taxon>
        <taxon>eudicotyledons</taxon>
        <taxon>Gunneridae</taxon>
        <taxon>Pentapetalae</taxon>
        <taxon>rosids</taxon>
        <taxon>fabids</taxon>
        <taxon>Fabales</taxon>
        <taxon>Fabaceae</taxon>
        <taxon>Papilionoideae</taxon>
        <taxon>50 kb inversion clade</taxon>
        <taxon>NPAAA clade</taxon>
        <taxon>indigoferoid/millettioid clade</taxon>
        <taxon>Phaseoleae</taxon>
        <taxon>Mucuna</taxon>
    </lineage>
</organism>
<dbReference type="AlphaFoldDB" id="A0A371H5D4"/>
<feature type="non-terminal residue" evidence="1">
    <location>
        <position position="1"/>
    </location>
</feature>